<evidence type="ECO:0000256" key="7">
    <source>
        <dbReference type="SAM" id="MobiDB-lite"/>
    </source>
</evidence>
<proteinExistence type="inferred from homology"/>
<dbReference type="Ensembl" id="ENSCSRT00000017097.1">
    <property type="protein sequence ID" value="ENSCSRP00000016373.1"/>
    <property type="gene ID" value="ENSCSRG00000012115.1"/>
</dbReference>
<dbReference type="Proteomes" id="UP000694403">
    <property type="component" value="Unplaced"/>
</dbReference>
<dbReference type="GO" id="GO:0005615">
    <property type="term" value="C:extracellular space"/>
    <property type="evidence" value="ECO:0007669"/>
    <property type="project" value="TreeGrafter"/>
</dbReference>
<keyword evidence="12" id="KW-1185">Reference proteome</keyword>
<dbReference type="Pfam" id="PF01437">
    <property type="entry name" value="PSI"/>
    <property type="match status" value="1"/>
</dbReference>
<dbReference type="GO" id="GO:0000122">
    <property type="term" value="P:negative regulation of transcription by RNA polymerase II"/>
    <property type="evidence" value="ECO:0007669"/>
    <property type="project" value="TreeGrafter"/>
</dbReference>
<evidence type="ECO:0000256" key="5">
    <source>
        <dbReference type="ARBA" id="ARBA00023180"/>
    </source>
</evidence>
<evidence type="ECO:0000259" key="10">
    <source>
        <dbReference type="PROSITE" id="PS51004"/>
    </source>
</evidence>
<keyword evidence="4" id="KW-1015">Disulfide bond</keyword>
<dbReference type="Gene3D" id="2.130.10.10">
    <property type="entry name" value="YVTN repeat-like/Quinoprotein amine dehydrogenase"/>
    <property type="match status" value="1"/>
</dbReference>
<keyword evidence="5" id="KW-0325">Glycoprotein</keyword>
<dbReference type="SUPFAM" id="SSF101912">
    <property type="entry name" value="Sema domain"/>
    <property type="match status" value="1"/>
</dbReference>
<feature type="domain" description="Ig-like" evidence="9">
    <location>
        <begin position="558"/>
        <end position="642"/>
    </location>
</feature>
<dbReference type="SUPFAM" id="SSF48726">
    <property type="entry name" value="Immunoglobulin"/>
    <property type="match status" value="1"/>
</dbReference>
<dbReference type="InterPro" id="IPR002165">
    <property type="entry name" value="Plexin_repeat"/>
</dbReference>
<dbReference type="InterPro" id="IPR036179">
    <property type="entry name" value="Ig-like_dom_sf"/>
</dbReference>
<dbReference type="InterPro" id="IPR007110">
    <property type="entry name" value="Ig-like_dom"/>
</dbReference>
<feature type="compositionally biased region" description="Polar residues" evidence="7">
    <location>
        <begin position="758"/>
        <end position="770"/>
    </location>
</feature>
<evidence type="ECO:0000313" key="12">
    <source>
        <dbReference type="Proteomes" id="UP000694403"/>
    </source>
</evidence>
<evidence type="ECO:0000256" key="3">
    <source>
        <dbReference type="ARBA" id="ARBA00023136"/>
    </source>
</evidence>
<dbReference type="InterPro" id="IPR015943">
    <property type="entry name" value="WD40/YVTN_repeat-like_dom_sf"/>
</dbReference>
<evidence type="ECO:0000256" key="6">
    <source>
        <dbReference type="PROSITE-ProRule" id="PRU00352"/>
    </source>
</evidence>
<dbReference type="InterPro" id="IPR036352">
    <property type="entry name" value="Semap_dom_sf"/>
</dbReference>
<evidence type="ECO:0000256" key="1">
    <source>
        <dbReference type="ARBA" id="ARBA00004370"/>
    </source>
</evidence>
<dbReference type="Gene3D" id="2.60.40.10">
    <property type="entry name" value="Immunoglobulins"/>
    <property type="match status" value="1"/>
</dbReference>
<dbReference type="GO" id="GO:0007411">
    <property type="term" value="P:axon guidance"/>
    <property type="evidence" value="ECO:0007669"/>
    <property type="project" value="TreeGrafter"/>
</dbReference>
<dbReference type="GO" id="GO:0001755">
    <property type="term" value="P:neural crest cell migration"/>
    <property type="evidence" value="ECO:0007669"/>
    <property type="project" value="TreeGrafter"/>
</dbReference>
<dbReference type="InterPro" id="IPR001627">
    <property type="entry name" value="Semap_dom"/>
</dbReference>
<feature type="domain" description="Sema" evidence="10">
    <location>
        <begin position="24"/>
        <end position="503"/>
    </location>
</feature>
<comment type="caution">
    <text evidence="6">Lacks conserved residue(s) required for the propagation of feature annotation.</text>
</comment>
<dbReference type="GO" id="GO:0030335">
    <property type="term" value="P:positive regulation of cell migration"/>
    <property type="evidence" value="ECO:0007669"/>
    <property type="project" value="TreeGrafter"/>
</dbReference>
<dbReference type="PANTHER" id="PTHR11036:SF146">
    <property type="entry name" value="SEMA DOMAIN-CONTAINING PROTEIN"/>
    <property type="match status" value="1"/>
</dbReference>
<reference evidence="11" key="2">
    <citation type="submission" date="2025-09" db="UniProtKB">
        <authorList>
            <consortium name="Ensembl"/>
        </authorList>
    </citation>
    <scope>IDENTIFICATION</scope>
</reference>
<dbReference type="InterPro" id="IPR013783">
    <property type="entry name" value="Ig-like_fold"/>
</dbReference>
<organism evidence="11 12">
    <name type="scientific">Chelydra serpentina</name>
    <name type="common">Snapping turtle</name>
    <name type="synonym">Testudo serpentina</name>
    <dbReference type="NCBI Taxonomy" id="8475"/>
    <lineage>
        <taxon>Eukaryota</taxon>
        <taxon>Metazoa</taxon>
        <taxon>Chordata</taxon>
        <taxon>Craniata</taxon>
        <taxon>Vertebrata</taxon>
        <taxon>Euteleostomi</taxon>
        <taxon>Archelosauria</taxon>
        <taxon>Testudinata</taxon>
        <taxon>Testudines</taxon>
        <taxon>Cryptodira</taxon>
        <taxon>Durocryptodira</taxon>
        <taxon>Americhelydia</taxon>
        <taxon>Chelydroidea</taxon>
        <taxon>Chelydridae</taxon>
        <taxon>Chelydra</taxon>
    </lineage>
</organism>
<accession>A0A8C3SK39</accession>
<evidence type="ECO:0000256" key="8">
    <source>
        <dbReference type="SAM" id="SignalP"/>
    </source>
</evidence>
<feature type="chain" id="PRO_5047472162" description="Semaphorin-4E" evidence="8">
    <location>
        <begin position="25"/>
        <end position="820"/>
    </location>
</feature>
<comment type="subcellular location">
    <subcellularLocation>
        <location evidence="1">Membrane</location>
    </subcellularLocation>
</comment>
<evidence type="ECO:0000313" key="11">
    <source>
        <dbReference type="Ensembl" id="ENSCSRP00000016373.1"/>
    </source>
</evidence>
<evidence type="ECO:0000259" key="9">
    <source>
        <dbReference type="PROSITE" id="PS50835"/>
    </source>
</evidence>
<reference evidence="11" key="1">
    <citation type="submission" date="2025-08" db="UniProtKB">
        <authorList>
            <consortium name="Ensembl"/>
        </authorList>
    </citation>
    <scope>IDENTIFICATION</scope>
</reference>
<dbReference type="InterPro" id="IPR027231">
    <property type="entry name" value="Semaphorin"/>
</dbReference>
<dbReference type="SMART" id="SM00630">
    <property type="entry name" value="Sema"/>
    <property type="match status" value="1"/>
</dbReference>
<dbReference type="InterPro" id="IPR016201">
    <property type="entry name" value="PSI"/>
</dbReference>
<feature type="signal peptide" evidence="8">
    <location>
        <begin position="1"/>
        <end position="24"/>
    </location>
</feature>
<dbReference type="PROSITE" id="PS50835">
    <property type="entry name" value="IG_LIKE"/>
    <property type="match status" value="1"/>
</dbReference>
<dbReference type="GO" id="GO:0045499">
    <property type="term" value="F:chemorepellent activity"/>
    <property type="evidence" value="ECO:0007669"/>
    <property type="project" value="TreeGrafter"/>
</dbReference>
<dbReference type="GO" id="GO:0030215">
    <property type="term" value="F:semaphorin receptor binding"/>
    <property type="evidence" value="ECO:0007669"/>
    <property type="project" value="InterPro"/>
</dbReference>
<dbReference type="PANTHER" id="PTHR11036">
    <property type="entry name" value="SEMAPHORIN"/>
    <property type="match status" value="1"/>
</dbReference>
<keyword evidence="3" id="KW-0472">Membrane</keyword>
<dbReference type="Pfam" id="PF01403">
    <property type="entry name" value="Sema"/>
    <property type="match status" value="1"/>
</dbReference>
<dbReference type="SMART" id="SM00423">
    <property type="entry name" value="PSI"/>
    <property type="match status" value="1"/>
</dbReference>
<feature type="region of interest" description="Disordered" evidence="7">
    <location>
        <begin position="742"/>
        <end position="773"/>
    </location>
</feature>
<evidence type="ECO:0008006" key="13">
    <source>
        <dbReference type="Google" id="ProtNLM"/>
    </source>
</evidence>
<dbReference type="SUPFAM" id="SSF103575">
    <property type="entry name" value="Plexin repeat"/>
    <property type="match status" value="1"/>
</dbReference>
<dbReference type="Gene3D" id="3.30.1680.10">
    <property type="entry name" value="ligand-binding face of the semaphorins, domain 2"/>
    <property type="match status" value="1"/>
</dbReference>
<keyword evidence="8" id="KW-0732">Signal</keyword>
<dbReference type="GO" id="GO:0005886">
    <property type="term" value="C:plasma membrane"/>
    <property type="evidence" value="ECO:0007669"/>
    <property type="project" value="TreeGrafter"/>
</dbReference>
<dbReference type="GO" id="GO:0043931">
    <property type="term" value="P:ossification involved in bone maturation"/>
    <property type="evidence" value="ECO:0007669"/>
    <property type="project" value="TreeGrafter"/>
</dbReference>
<dbReference type="CDD" id="cd11240">
    <property type="entry name" value="Sema_4"/>
    <property type="match status" value="1"/>
</dbReference>
<sequence length="820" mass="91873">MKMSGTTAVLCLYLVYGLMQQMEASILTANNFYNNFITCMFLDGNIKTFMKPGLSNFSTLLVSEETDTLFVGARDVVFALDLNDISREIASEDWFATRDRQLECIRRGKDKVDCRNYILLLHKINDTNLYVCGTNAFYPACDYMVINSTDIHLQGKAEESRGRCPFEPTLKYASLLVDSAFYSATSNNFLGTEPIILRSLRNHLRTEFKASWLNEPSFVYMDIVQESESNPDGDDDKIYVFFTETAVEFEFYDKLLVSRIARVCKGDLGGKRILQKRWTSFLKSRLICSVPESNFQFNIVHDVFLLKRADWRESMFYGIFTQQWLDISAVCAFSMKAVHEVFTKGNYKGPVTVEHSHVKWMVFRGEVPLPRPGACIDNFARSIGYNTSLDLPDKILQFVRDHPLMDNAVNPIGDRPVLLKRGSNYTRIVVDRITGLDKKTYDVLFIGTDNGYLHKALNCDGEMFIMEEIQLFQSPEPVQSLKLSSKKGLLYVGSPSQVVQLPVSVCSRYKHCLDCVLARDPYCAWSESFETCVPVANQTGDVQDLIQSVKNGDASKCPKVGNNVRNCPVIIGNSVHLKCAPMSNLARMVWKFNGSSLQAEDSKYLLYDGGIVIFNVTVADAGFYDCHSVERANGKEFPVTVASYILYTQQDSAFIMTKNYTTNQPNGDTTLKVKSLVSSSLLNDPAKQKSLEDQKEKLILKLLGAGFALLFSSLLVWNFCKGHLSVPWKREKSSKTANADCLPGPTLATEGSGAARKSSATRTNTSTVNESVPLVSFPSEEERSANVQHNTSLTKRSGTCSSQSCLVEDETMFPTEECGM</sequence>
<dbReference type="PROSITE" id="PS51004">
    <property type="entry name" value="SEMA"/>
    <property type="match status" value="1"/>
</dbReference>
<comment type="similarity">
    <text evidence="2">Belongs to the semaphorin family.</text>
</comment>
<evidence type="ECO:0000256" key="2">
    <source>
        <dbReference type="ARBA" id="ARBA00009492"/>
    </source>
</evidence>
<name>A0A8C3SK39_CHESE</name>
<dbReference type="GO" id="GO:0071526">
    <property type="term" value="P:semaphorin-plexin signaling pathway"/>
    <property type="evidence" value="ECO:0007669"/>
    <property type="project" value="TreeGrafter"/>
</dbReference>
<dbReference type="AlphaFoldDB" id="A0A8C3SK39"/>
<protein>
    <recommendedName>
        <fullName evidence="13">Semaphorin-4E</fullName>
    </recommendedName>
</protein>
<evidence type="ECO:0000256" key="4">
    <source>
        <dbReference type="ARBA" id="ARBA00023157"/>
    </source>
</evidence>